<reference evidence="1 2" key="1">
    <citation type="submission" date="2017-02" db="EMBL/GenBank/DDBJ databases">
        <authorList>
            <person name="Peterson S.W."/>
        </authorList>
    </citation>
    <scope>NUCLEOTIDE SEQUENCE [LARGE SCALE GENOMIC DNA]</scope>
    <source>
        <strain evidence="1 2">CECT 9189</strain>
    </source>
</reference>
<protein>
    <recommendedName>
        <fullName evidence="3">Phosphatidylinositol 3-and 4-kinase</fullName>
    </recommendedName>
</protein>
<sequence>MSTENILVLDEHALRAVYSRHPIGKTAYTYSCSVDWGNDDESQSNAFIKRFKKENEQGLINEITGYILAKHCKLPIPKYAALINTNNYQFDVKDENFIPWGFITSALNGKTPQSLYELGDLTECKKLLEYIASWSGIAEAIAFDDWIANEDRNSGNIIIEDENNIFLIDHSHFPIDLNWKADLLDPSYKAKNKLNESLYNSNCPLPIKSKISEANSNHELYYKKARNELNYWWDLLLLKDKDKRKAIEVFLKERSLLGNERVNEDLRLLV</sequence>
<dbReference type="OrthoDB" id="8440774at2"/>
<dbReference type="RefSeq" id="WP_080176427.1">
    <property type="nucleotide sequence ID" value="NZ_AP024858.1"/>
</dbReference>
<evidence type="ECO:0008006" key="3">
    <source>
        <dbReference type="Google" id="ProtNLM"/>
    </source>
</evidence>
<name>A0A1T4UUT4_9GAMM</name>
<dbReference type="EMBL" id="FUWP01000034">
    <property type="protein sequence ID" value="SKA56452.1"/>
    <property type="molecule type" value="Genomic_DNA"/>
</dbReference>
<gene>
    <name evidence="1" type="ORF">CZ814_03756</name>
</gene>
<organism evidence="1 2">
    <name type="scientific">Photobacterium toruni</name>
    <dbReference type="NCBI Taxonomy" id="1935446"/>
    <lineage>
        <taxon>Bacteria</taxon>
        <taxon>Pseudomonadati</taxon>
        <taxon>Pseudomonadota</taxon>
        <taxon>Gammaproteobacteria</taxon>
        <taxon>Vibrionales</taxon>
        <taxon>Vibrionaceae</taxon>
        <taxon>Photobacterium</taxon>
    </lineage>
</organism>
<evidence type="ECO:0000313" key="2">
    <source>
        <dbReference type="Proteomes" id="UP000191116"/>
    </source>
</evidence>
<proteinExistence type="predicted"/>
<accession>A0A1T4UUT4</accession>
<dbReference type="Proteomes" id="UP000191116">
    <property type="component" value="Unassembled WGS sequence"/>
</dbReference>
<dbReference type="AlphaFoldDB" id="A0A1T4UUT4"/>
<evidence type="ECO:0000313" key="1">
    <source>
        <dbReference type="EMBL" id="SKA56452.1"/>
    </source>
</evidence>